<dbReference type="InterPro" id="IPR012854">
    <property type="entry name" value="Cu_amine_oxidase-like_N"/>
</dbReference>
<keyword evidence="4" id="KW-1185">Reference proteome</keyword>
<dbReference type="Proteomes" id="UP001597497">
    <property type="component" value="Unassembled WGS sequence"/>
</dbReference>
<gene>
    <name evidence="3" type="ORF">ACFSUC_13115</name>
</gene>
<evidence type="ECO:0000259" key="2">
    <source>
        <dbReference type="Pfam" id="PF07833"/>
    </source>
</evidence>
<dbReference type="SUPFAM" id="SSF55383">
    <property type="entry name" value="Copper amine oxidase, domain N"/>
    <property type="match status" value="1"/>
</dbReference>
<evidence type="ECO:0000256" key="1">
    <source>
        <dbReference type="SAM" id="SignalP"/>
    </source>
</evidence>
<evidence type="ECO:0000313" key="3">
    <source>
        <dbReference type="EMBL" id="MFD2672507.1"/>
    </source>
</evidence>
<dbReference type="InterPro" id="IPR036582">
    <property type="entry name" value="Mao_N_sf"/>
</dbReference>
<sequence>MTSRKALIILLLVVVCMHVVPAYASASKQNAPQVRITIDGQEVDANKIHITSSQTSMAPTRWFADFIGADTRYDAATKTIHITKDKQVLSVAIGKKEAKLNDKAVMLLQSPIMHNNLSYIPIKESLTLLGYHVSWDSGTKTVIITSGTSHDPEEINELMRSYISLINEKDIAGLRSLFIEESIMDQYFVFEGYKMLYFNVAVEIEEIDLLHMYQGEATVYVKSTYQGKEDSFFVDYWEETAYSLQFDTEKEQWLISDFHDLNSEFLQFEEDLVEADHVPAQVKNAIYSNHSKLQSAIKTENIYSYMQAYHPDTMLDRELLELETKAFFDTYDIQYDSENVILVDYQAESQNAIVFEMTTSQKKAGPEFTDHYVVTYYFYKMTETGEWKIFDEMMVEYGPLENE</sequence>
<dbReference type="RefSeq" id="WP_379930072.1">
    <property type="nucleotide sequence ID" value="NZ_JBHUMM010000038.1"/>
</dbReference>
<comment type="caution">
    <text evidence="3">The sequence shown here is derived from an EMBL/GenBank/DDBJ whole genome shotgun (WGS) entry which is preliminary data.</text>
</comment>
<protein>
    <submittedName>
        <fullName evidence="3">Copper amine oxidase N-terminal domain-containing protein</fullName>
    </submittedName>
</protein>
<proteinExistence type="predicted"/>
<feature type="chain" id="PRO_5046676561" evidence="1">
    <location>
        <begin position="25"/>
        <end position="403"/>
    </location>
</feature>
<evidence type="ECO:0000313" key="4">
    <source>
        <dbReference type="Proteomes" id="UP001597497"/>
    </source>
</evidence>
<organism evidence="3 4">
    <name type="scientific">Marinicrinis sediminis</name>
    <dbReference type="NCBI Taxonomy" id="1652465"/>
    <lineage>
        <taxon>Bacteria</taxon>
        <taxon>Bacillati</taxon>
        <taxon>Bacillota</taxon>
        <taxon>Bacilli</taxon>
        <taxon>Bacillales</taxon>
        <taxon>Paenibacillaceae</taxon>
    </lineage>
</organism>
<keyword evidence="1" id="KW-0732">Signal</keyword>
<feature type="signal peptide" evidence="1">
    <location>
        <begin position="1"/>
        <end position="24"/>
    </location>
</feature>
<dbReference type="Gene3D" id="3.30.457.10">
    <property type="entry name" value="Copper amine oxidase-like, N-terminal domain"/>
    <property type="match status" value="1"/>
</dbReference>
<dbReference type="Pfam" id="PF07833">
    <property type="entry name" value="Cu_amine_oxidN1"/>
    <property type="match status" value="1"/>
</dbReference>
<dbReference type="EMBL" id="JBHUMM010000038">
    <property type="protein sequence ID" value="MFD2672507.1"/>
    <property type="molecule type" value="Genomic_DNA"/>
</dbReference>
<name>A0ABW5REP9_9BACL</name>
<feature type="domain" description="Copper amine oxidase-like N-terminal" evidence="2">
    <location>
        <begin position="38"/>
        <end position="144"/>
    </location>
</feature>
<reference evidence="4" key="1">
    <citation type="journal article" date="2019" name="Int. J. Syst. Evol. Microbiol.">
        <title>The Global Catalogue of Microorganisms (GCM) 10K type strain sequencing project: providing services to taxonomists for standard genome sequencing and annotation.</title>
        <authorList>
            <consortium name="The Broad Institute Genomics Platform"/>
            <consortium name="The Broad Institute Genome Sequencing Center for Infectious Disease"/>
            <person name="Wu L."/>
            <person name="Ma J."/>
        </authorList>
    </citation>
    <scope>NUCLEOTIDE SEQUENCE [LARGE SCALE GENOMIC DNA]</scope>
    <source>
        <strain evidence="4">KCTC 33676</strain>
    </source>
</reference>
<accession>A0ABW5REP9</accession>